<dbReference type="InterPro" id="IPR008964">
    <property type="entry name" value="Invasin/intimin_cell_adhesion"/>
</dbReference>
<evidence type="ECO:0000256" key="1">
    <source>
        <dbReference type="SAM" id="MobiDB-lite"/>
    </source>
</evidence>
<evidence type="ECO:0000313" key="3">
    <source>
        <dbReference type="Proteomes" id="UP000270261"/>
    </source>
</evidence>
<dbReference type="Proteomes" id="UP000270261">
    <property type="component" value="Unassembled WGS sequence"/>
</dbReference>
<name>A0A3R8NA45_9BURK</name>
<dbReference type="OrthoDB" id="7059479at2"/>
<evidence type="ECO:0000313" key="2">
    <source>
        <dbReference type="EMBL" id="RRN43903.1"/>
    </source>
</evidence>
<keyword evidence="3" id="KW-1185">Reference proteome</keyword>
<dbReference type="EMBL" id="RRUE01000002">
    <property type="protein sequence ID" value="RRN43903.1"/>
    <property type="molecule type" value="Genomic_DNA"/>
</dbReference>
<comment type="caution">
    <text evidence="2">The sequence shown here is derived from an EMBL/GenBank/DDBJ whole genome shotgun (WGS) entry which is preliminary data.</text>
</comment>
<proteinExistence type="predicted"/>
<evidence type="ECO:0008006" key="4">
    <source>
        <dbReference type="Google" id="ProtNLM"/>
    </source>
</evidence>
<dbReference type="SUPFAM" id="SSF49373">
    <property type="entry name" value="Invasin/intimin cell-adhesion fragments"/>
    <property type="match status" value="1"/>
</dbReference>
<organism evidence="2 3">
    <name type="scientific">Lautropia dentalis</name>
    <dbReference type="NCBI Taxonomy" id="2490857"/>
    <lineage>
        <taxon>Bacteria</taxon>
        <taxon>Pseudomonadati</taxon>
        <taxon>Pseudomonadota</taxon>
        <taxon>Betaproteobacteria</taxon>
        <taxon>Burkholderiales</taxon>
        <taxon>Burkholderiaceae</taxon>
        <taxon>Lautropia</taxon>
    </lineage>
</organism>
<sequence>MALAACGGAEGPNGEKGPVIGTRPQSLTFATLPTLAPNETGTVTATASSGLKVRYSSLTPGVCTVEAETGRVSALASGTCTLSASQAGDTTWAAVTQQQQLAVSPDLRFDDIGDLVVGDAAMLTVSTPRGQKVRYRSETPTVCSMDASSGLMTALAAGTCTVVAEVEGAASGQTKGQFTIAAAPAVTAPSAPEQVSARLGTETGTVQVQAKRIRGGGTAVTRYSVTSTPAGISAEGTSLPVTVNCPAGSCAGYSFTLAAANASGAGPASAAAEVISRYAVVAKFKEPDYAHDMTEFHGHFNYNFTRMTVSGLQGDLSEVMAGNNQAGQPWPDGMPLVPLRHQLSAVNAPSGDGLLVTSFRHDHTRTLSNDSRDGGTDGWAPGKGGWKYWGYAHGSRTAENSGNAYVRIFVNTKDPLTPLTQAQIDQLAYADCAPEGMMGDDCMTGTSVAAHGTRGSMRGYPLSQTIVREEE</sequence>
<feature type="region of interest" description="Disordered" evidence="1">
    <location>
        <begin position="1"/>
        <end position="23"/>
    </location>
</feature>
<reference evidence="2 3" key="1">
    <citation type="submission" date="2018-11" db="EMBL/GenBank/DDBJ databases">
        <title>Genome sequencing of Lautropia sp. KCOM 2505 (= ChDC F240).</title>
        <authorList>
            <person name="Kook J.-K."/>
            <person name="Park S.-N."/>
            <person name="Lim Y.K."/>
        </authorList>
    </citation>
    <scope>NUCLEOTIDE SEQUENCE [LARGE SCALE GENOMIC DNA]</scope>
    <source>
        <strain evidence="2 3">KCOM 2505</strain>
    </source>
</reference>
<dbReference type="AlphaFoldDB" id="A0A3R8NA45"/>
<dbReference type="Gene3D" id="2.60.40.1080">
    <property type="match status" value="2"/>
</dbReference>
<dbReference type="RefSeq" id="WP_125096103.1">
    <property type="nucleotide sequence ID" value="NZ_RRUE01000002.1"/>
</dbReference>
<gene>
    <name evidence="2" type="ORF">EHV23_10940</name>
</gene>
<protein>
    <recommendedName>
        <fullName evidence="4">BIG2 domain-containing protein</fullName>
    </recommendedName>
</protein>
<accession>A0A3R8NA45</accession>